<proteinExistence type="predicted"/>
<accession>A0ACB9HXE6</accession>
<dbReference type="EMBL" id="CM042028">
    <property type="protein sequence ID" value="KAI3799886.1"/>
    <property type="molecule type" value="Genomic_DNA"/>
</dbReference>
<dbReference type="Proteomes" id="UP001056120">
    <property type="component" value="Linkage Group LG11"/>
</dbReference>
<name>A0ACB9HXE6_9ASTR</name>
<reference evidence="1 2" key="2">
    <citation type="journal article" date="2022" name="Mol. Ecol. Resour.">
        <title>The genomes of chicory, endive, great burdock and yacon provide insights into Asteraceae paleo-polyploidization history and plant inulin production.</title>
        <authorList>
            <person name="Fan W."/>
            <person name="Wang S."/>
            <person name="Wang H."/>
            <person name="Wang A."/>
            <person name="Jiang F."/>
            <person name="Liu H."/>
            <person name="Zhao H."/>
            <person name="Xu D."/>
            <person name="Zhang Y."/>
        </authorList>
    </citation>
    <scope>NUCLEOTIDE SEQUENCE [LARGE SCALE GENOMIC DNA]</scope>
    <source>
        <strain evidence="2">cv. Yunnan</strain>
        <tissue evidence="1">Leaves</tissue>
    </source>
</reference>
<evidence type="ECO:0000313" key="1">
    <source>
        <dbReference type="EMBL" id="KAI3799886.1"/>
    </source>
</evidence>
<evidence type="ECO:0000313" key="2">
    <source>
        <dbReference type="Proteomes" id="UP001056120"/>
    </source>
</evidence>
<sequence length="81" mass="9040">MVNMRIDEFMMACPNASFDAVIDEYLNIDVVGQLNYDVSDLNVGFSIVKSDSAYMTNRNSLLSLLSNVELISFDDSLLHAN</sequence>
<protein>
    <submittedName>
        <fullName evidence="1">Uncharacterized protein</fullName>
    </submittedName>
</protein>
<reference evidence="2" key="1">
    <citation type="journal article" date="2022" name="Mol. Ecol. Resour.">
        <title>The genomes of chicory, endive, great burdock and yacon provide insights into Asteraceae palaeo-polyploidization history and plant inulin production.</title>
        <authorList>
            <person name="Fan W."/>
            <person name="Wang S."/>
            <person name="Wang H."/>
            <person name="Wang A."/>
            <person name="Jiang F."/>
            <person name="Liu H."/>
            <person name="Zhao H."/>
            <person name="Xu D."/>
            <person name="Zhang Y."/>
        </authorList>
    </citation>
    <scope>NUCLEOTIDE SEQUENCE [LARGE SCALE GENOMIC DNA]</scope>
    <source>
        <strain evidence="2">cv. Yunnan</strain>
    </source>
</reference>
<organism evidence="1 2">
    <name type="scientific">Smallanthus sonchifolius</name>
    <dbReference type="NCBI Taxonomy" id="185202"/>
    <lineage>
        <taxon>Eukaryota</taxon>
        <taxon>Viridiplantae</taxon>
        <taxon>Streptophyta</taxon>
        <taxon>Embryophyta</taxon>
        <taxon>Tracheophyta</taxon>
        <taxon>Spermatophyta</taxon>
        <taxon>Magnoliopsida</taxon>
        <taxon>eudicotyledons</taxon>
        <taxon>Gunneridae</taxon>
        <taxon>Pentapetalae</taxon>
        <taxon>asterids</taxon>
        <taxon>campanulids</taxon>
        <taxon>Asterales</taxon>
        <taxon>Asteraceae</taxon>
        <taxon>Asteroideae</taxon>
        <taxon>Heliantheae alliance</taxon>
        <taxon>Millerieae</taxon>
        <taxon>Smallanthus</taxon>
    </lineage>
</organism>
<comment type="caution">
    <text evidence="1">The sequence shown here is derived from an EMBL/GenBank/DDBJ whole genome shotgun (WGS) entry which is preliminary data.</text>
</comment>
<gene>
    <name evidence="1" type="ORF">L1987_35191</name>
</gene>
<keyword evidence="2" id="KW-1185">Reference proteome</keyword>